<organism evidence="3 4">
    <name type="scientific">Microlunatus kandeliicorticis</name>
    <dbReference type="NCBI Taxonomy" id="1759536"/>
    <lineage>
        <taxon>Bacteria</taxon>
        <taxon>Bacillati</taxon>
        <taxon>Actinomycetota</taxon>
        <taxon>Actinomycetes</taxon>
        <taxon>Propionibacteriales</taxon>
        <taxon>Propionibacteriaceae</taxon>
        <taxon>Microlunatus</taxon>
    </lineage>
</organism>
<dbReference type="InterPro" id="IPR016130">
    <property type="entry name" value="Tyr_Pase_AS"/>
</dbReference>
<reference evidence="3 4" key="1">
    <citation type="submission" date="2020-07" db="EMBL/GenBank/DDBJ databases">
        <title>Sequencing the genomes of 1000 actinobacteria strains.</title>
        <authorList>
            <person name="Klenk H.-P."/>
        </authorList>
    </citation>
    <scope>NUCLEOTIDE SEQUENCE [LARGE SCALE GENOMIC DNA]</scope>
    <source>
        <strain evidence="3 4">DSM 100723</strain>
    </source>
</reference>
<dbReference type="GO" id="GO:0004721">
    <property type="term" value="F:phosphoprotein phosphatase activity"/>
    <property type="evidence" value="ECO:0007669"/>
    <property type="project" value="InterPro"/>
</dbReference>
<feature type="domain" description="Tyrosine specific protein phosphatases" evidence="2">
    <location>
        <begin position="130"/>
        <end position="194"/>
    </location>
</feature>
<dbReference type="Gene3D" id="3.90.190.10">
    <property type="entry name" value="Protein tyrosine phosphatase superfamily"/>
    <property type="match status" value="1"/>
</dbReference>
<dbReference type="PROSITE" id="PS50056">
    <property type="entry name" value="TYR_PHOSPHATASE_2"/>
    <property type="match status" value="1"/>
</dbReference>
<proteinExistence type="inferred from homology"/>
<dbReference type="PANTHER" id="PTHR31126:SF1">
    <property type="entry name" value="TYROSINE SPECIFIC PROTEIN PHOSPHATASES DOMAIN-CONTAINING PROTEIN"/>
    <property type="match status" value="1"/>
</dbReference>
<protein>
    <submittedName>
        <fullName evidence="3">Protein tyrosine/serine phosphatase</fullName>
    </submittedName>
</protein>
<dbReference type="InterPro" id="IPR029021">
    <property type="entry name" value="Prot-tyrosine_phosphatase-like"/>
</dbReference>
<evidence type="ECO:0000313" key="3">
    <source>
        <dbReference type="EMBL" id="MBA8793752.1"/>
    </source>
</evidence>
<dbReference type="RefSeq" id="WP_182559323.1">
    <property type="nucleotide sequence ID" value="NZ_JACGWT010000002.1"/>
</dbReference>
<evidence type="ECO:0000256" key="1">
    <source>
        <dbReference type="ARBA" id="ARBA00009580"/>
    </source>
</evidence>
<evidence type="ECO:0000259" key="2">
    <source>
        <dbReference type="PROSITE" id="PS50056"/>
    </source>
</evidence>
<dbReference type="InterPro" id="IPR000387">
    <property type="entry name" value="Tyr_Pase_dom"/>
</dbReference>
<comment type="similarity">
    <text evidence="1">Belongs to the protein-tyrosine phosphatase family.</text>
</comment>
<evidence type="ECO:0000313" key="4">
    <source>
        <dbReference type="Proteomes" id="UP000523079"/>
    </source>
</evidence>
<dbReference type="Proteomes" id="UP000523079">
    <property type="component" value="Unassembled WGS sequence"/>
</dbReference>
<dbReference type="PROSITE" id="PS00383">
    <property type="entry name" value="TYR_PHOSPHATASE_1"/>
    <property type="match status" value="1"/>
</dbReference>
<sequence>MQPRWIELEGLANLRDVGGTPTTDGGAIADGVLLRSDNLQTLSESDVARLRELHLTDVIDLRSDIEVQAEGPGPMMRADGVAVHHHSLFREDESSRDLEHLAANTAKALPWVELTPTVSMEHPTASIYLSYLVDRPDSVLASLREIGAAEGAVLVHCAAGKDRTGTIIALALLLAGADPDAVTADYAASTERAQAILDRLLASPTYADNLRDRPIESHYSHPETMRAFLDYIEQEHGSVQQMLAGMGWTEEDTSRIRAKLRPDLG</sequence>
<gene>
    <name evidence="3" type="ORF">FHX74_001357</name>
</gene>
<comment type="caution">
    <text evidence="3">The sequence shown here is derived from an EMBL/GenBank/DDBJ whole genome shotgun (WGS) entry which is preliminary data.</text>
</comment>
<dbReference type="SUPFAM" id="SSF52799">
    <property type="entry name" value="(Phosphotyrosine protein) phosphatases II"/>
    <property type="match status" value="1"/>
</dbReference>
<name>A0A7W3P5D4_9ACTN</name>
<dbReference type="PANTHER" id="PTHR31126">
    <property type="entry name" value="TYROSINE-PROTEIN PHOSPHATASE"/>
    <property type="match status" value="1"/>
</dbReference>
<dbReference type="InterPro" id="IPR026893">
    <property type="entry name" value="Tyr/Ser_Pase_IphP-type"/>
</dbReference>
<dbReference type="Pfam" id="PF13350">
    <property type="entry name" value="Y_phosphatase3"/>
    <property type="match status" value="1"/>
</dbReference>
<accession>A0A7W3P5D4</accession>
<dbReference type="EMBL" id="JACGWT010000002">
    <property type="protein sequence ID" value="MBA8793752.1"/>
    <property type="molecule type" value="Genomic_DNA"/>
</dbReference>
<dbReference type="AlphaFoldDB" id="A0A7W3P5D4"/>
<keyword evidence="4" id="KW-1185">Reference proteome</keyword>